<name>A0A2L0UCG2_9MICC</name>
<dbReference type="PANTHER" id="PTHR34215">
    <property type="entry name" value="BLL0784 PROTEIN"/>
    <property type="match status" value="1"/>
</dbReference>
<dbReference type="EMBL" id="CP024915">
    <property type="protein sequence ID" value="AUZ86916.1"/>
    <property type="molecule type" value="Genomic_DNA"/>
</dbReference>
<sequence>MEGTAVESRPEDSVRRGESGHQPEDTHPTRTCVGCRRRDRQSHVMRVVARPIGGQDVAVLDERRRLSGRGAWLHPDTACMETAIKRKAFHRAFRGPVDTARLAADFQAYLERRDERSDPPPSSLKAGQHPHGNPMSTQR</sequence>
<dbReference type="PANTHER" id="PTHR34215:SF1">
    <property type="entry name" value="YLXR DOMAIN-CONTAINING PROTEIN"/>
    <property type="match status" value="1"/>
</dbReference>
<organism evidence="3 4">
    <name type="scientific">Arthrobacter agilis</name>
    <dbReference type="NCBI Taxonomy" id="37921"/>
    <lineage>
        <taxon>Bacteria</taxon>
        <taxon>Bacillati</taxon>
        <taxon>Actinomycetota</taxon>
        <taxon>Actinomycetes</taxon>
        <taxon>Micrococcales</taxon>
        <taxon>Micrococcaceae</taxon>
        <taxon>Arthrobacter</taxon>
    </lineage>
</organism>
<dbReference type="Proteomes" id="UP000239187">
    <property type="component" value="Chromosome"/>
</dbReference>
<gene>
    <name evidence="3" type="ORF">CVO76_04120</name>
</gene>
<protein>
    <submittedName>
        <fullName evidence="3">DUF448 domain-containing protein</fullName>
    </submittedName>
</protein>
<accession>A0A2L0UCG2</accession>
<evidence type="ECO:0000313" key="4">
    <source>
        <dbReference type="Proteomes" id="UP000239187"/>
    </source>
</evidence>
<reference evidence="3 4" key="1">
    <citation type="submission" date="2017-11" db="EMBL/GenBank/DDBJ databases">
        <title>Draft genome of Arthrobacter agilis strain UMCV2, a plant growth-promoting rhizobacterium and biocontrol capacity of phytopathogenic fungi.</title>
        <authorList>
            <person name="Martinez-Camara R."/>
            <person name="Santoyo G."/>
            <person name="Moreno-Hagelsieb G."/>
            <person name="Valencia-Cantero E."/>
        </authorList>
    </citation>
    <scope>NUCLEOTIDE SEQUENCE [LARGE SCALE GENOMIC DNA]</scope>
    <source>
        <strain evidence="3 4">UMCV2</strain>
    </source>
</reference>
<dbReference type="AlphaFoldDB" id="A0A2L0UCG2"/>
<feature type="region of interest" description="Disordered" evidence="1">
    <location>
        <begin position="110"/>
        <end position="139"/>
    </location>
</feature>
<feature type="compositionally biased region" description="Basic and acidic residues" evidence="1">
    <location>
        <begin position="8"/>
        <end position="28"/>
    </location>
</feature>
<feature type="domain" description="YlxR" evidence="2">
    <location>
        <begin position="30"/>
        <end position="100"/>
    </location>
</feature>
<evidence type="ECO:0000313" key="3">
    <source>
        <dbReference type="EMBL" id="AUZ86916.1"/>
    </source>
</evidence>
<evidence type="ECO:0000259" key="2">
    <source>
        <dbReference type="Pfam" id="PF04296"/>
    </source>
</evidence>
<evidence type="ECO:0000256" key="1">
    <source>
        <dbReference type="SAM" id="MobiDB-lite"/>
    </source>
</evidence>
<feature type="region of interest" description="Disordered" evidence="1">
    <location>
        <begin position="1"/>
        <end position="37"/>
    </location>
</feature>
<dbReference type="InterPro" id="IPR035931">
    <property type="entry name" value="YlxR-like_sf"/>
</dbReference>
<dbReference type="Pfam" id="PF04296">
    <property type="entry name" value="YlxR"/>
    <property type="match status" value="1"/>
</dbReference>
<dbReference type="SUPFAM" id="SSF64376">
    <property type="entry name" value="YlxR-like"/>
    <property type="match status" value="1"/>
</dbReference>
<dbReference type="Gene3D" id="3.30.1230.10">
    <property type="entry name" value="YlxR-like"/>
    <property type="match status" value="1"/>
</dbReference>
<dbReference type="InterPro" id="IPR007393">
    <property type="entry name" value="YlxR_dom"/>
</dbReference>
<proteinExistence type="predicted"/>
<dbReference type="InterPro" id="IPR037465">
    <property type="entry name" value="YlxR"/>
</dbReference>